<dbReference type="KEGG" id="mana:MAMMFC1_03296"/>
<feature type="domain" description="DUF6398" evidence="1">
    <location>
        <begin position="453"/>
        <end position="515"/>
    </location>
</feature>
<protein>
    <recommendedName>
        <fullName evidence="1">DUF6398 domain-containing protein</fullName>
    </recommendedName>
</protein>
<evidence type="ECO:0000313" key="3">
    <source>
        <dbReference type="Proteomes" id="UP000276437"/>
    </source>
</evidence>
<evidence type="ECO:0000259" key="1">
    <source>
        <dbReference type="Pfam" id="PF19935"/>
    </source>
</evidence>
<accession>A0A348ANF3</accession>
<evidence type="ECO:0000313" key="2">
    <source>
        <dbReference type="EMBL" id="BBB92601.1"/>
    </source>
</evidence>
<dbReference type="InterPro" id="IPR045651">
    <property type="entry name" value="DUF6398"/>
</dbReference>
<gene>
    <name evidence="2" type="ORF">MAMMFC1_03296</name>
</gene>
<dbReference type="CDD" id="cd00043">
    <property type="entry name" value="CYCLIN_SF"/>
    <property type="match status" value="1"/>
</dbReference>
<name>A0A348ANF3_9FIRM</name>
<dbReference type="OrthoDB" id="2375094at2"/>
<dbReference type="RefSeq" id="WP_126309546.1">
    <property type="nucleotide sequence ID" value="NZ_AP018449.1"/>
</dbReference>
<dbReference type="AlphaFoldDB" id="A0A348ANF3"/>
<reference evidence="2 3" key="1">
    <citation type="journal article" date="2018" name="Int. J. Syst. Evol. Microbiol.">
        <title>Methylomusa anaerophila gen. nov., sp. nov., an anaerobic methanol-utilizing bacterium isolated from a microbial fuel cell.</title>
        <authorList>
            <person name="Amano N."/>
            <person name="Yamamuro A."/>
            <person name="Miyahara M."/>
            <person name="Kouzuma A."/>
            <person name="Abe T."/>
            <person name="Watanabe K."/>
        </authorList>
    </citation>
    <scope>NUCLEOTIDE SEQUENCE [LARGE SCALE GENOMIC DNA]</scope>
    <source>
        <strain evidence="2 3">MMFC1</strain>
    </source>
</reference>
<dbReference type="Proteomes" id="UP000276437">
    <property type="component" value="Chromosome"/>
</dbReference>
<keyword evidence="3" id="KW-1185">Reference proteome</keyword>
<proteinExistence type="predicted"/>
<dbReference type="Pfam" id="PF19935">
    <property type="entry name" value="DUF6398"/>
    <property type="match status" value="1"/>
</dbReference>
<organism evidence="2 3">
    <name type="scientific">Methylomusa anaerophila</name>
    <dbReference type="NCBI Taxonomy" id="1930071"/>
    <lineage>
        <taxon>Bacteria</taxon>
        <taxon>Bacillati</taxon>
        <taxon>Bacillota</taxon>
        <taxon>Negativicutes</taxon>
        <taxon>Selenomonadales</taxon>
        <taxon>Sporomusaceae</taxon>
        <taxon>Methylomusa</taxon>
    </lineage>
</organism>
<sequence>MTNNNPDEIKNVYDEVHLFFEQELECPAVLKREWVEGFLRQKAWQGVQDESLRDIWRNLQMFILYMSYSGDSDIEDIGVSEYSLAIEWMIVQIEGFKADIKTVRHFFEVLQDFYLFLAGRKMLTDSGELKKAAEYMTGGKKLRFYDSAEHLEQLDDDINNKFARNRLIVPEEIGRIVGEAVERLMLKFSSYFQQDGFVDDFDRALMLYLGPMVQIPDRDEENDDDFWLGFWDYFLFDYHLLANDLTPLNKFKEAYADRLSTEERKILSELMSARFTVFYIESIINQDWVECVNLLTDERFRLPNPNFDYKVSKKMLFFGHIFFQEREQELVMINFITSVEISTNLRRRIKEEIARQKAIFDIQKPGASWSEFLERHANAIRHTIDLLATWAKVNVTPYTHIEHTFPKIEEKCRPNLAVSQVIAGFMPKLSYSHHDVMLAQQLWDDFSQLTCVTVRKPEVWAAAVIYAYSQINSSEAGVSLDILAEELGVSKSGVSQNRNRIADILELKPFDPRYLSEEGLIHLLYSS</sequence>
<dbReference type="EMBL" id="AP018449">
    <property type="protein sequence ID" value="BBB92601.1"/>
    <property type="molecule type" value="Genomic_DNA"/>
</dbReference>